<protein>
    <submittedName>
        <fullName evidence="1">Uncharacterized protein</fullName>
    </submittedName>
</protein>
<gene>
    <name evidence="1" type="ORF">QAD02_021493</name>
</gene>
<organism evidence="1 2">
    <name type="scientific">Eretmocerus hayati</name>
    <dbReference type="NCBI Taxonomy" id="131215"/>
    <lineage>
        <taxon>Eukaryota</taxon>
        <taxon>Metazoa</taxon>
        <taxon>Ecdysozoa</taxon>
        <taxon>Arthropoda</taxon>
        <taxon>Hexapoda</taxon>
        <taxon>Insecta</taxon>
        <taxon>Pterygota</taxon>
        <taxon>Neoptera</taxon>
        <taxon>Endopterygota</taxon>
        <taxon>Hymenoptera</taxon>
        <taxon>Apocrita</taxon>
        <taxon>Proctotrupomorpha</taxon>
        <taxon>Chalcidoidea</taxon>
        <taxon>Aphelinidae</taxon>
        <taxon>Aphelininae</taxon>
        <taxon>Eretmocerus</taxon>
    </lineage>
</organism>
<sequence length="755" mass="86006">MTKTNQIGAPVSGIPHLRAHLHNIPGSNQVKGKTNIVERHFYLKDATATNQNSHIPTRNRSQSLETLSSSNKETTVSTVMEVDDTGSELASVGNEGNDAPKSAKQMTNKLSMKRPADDCDDANENRSTKRDHKDQQPYEARITSQAEKPPTDENVKNDERLSTSQTTPTASQIGTDTSKGTPLVQNESEPISSDTAKVGNNTTTHLLKPNQNQPSKREFNKFKEFNKYDRAPHRMYLQNADNSQDRINPLLINEFLIEKFQNRDVFDECYPLAKNKVCIVAKSLKIANEVLKLADWQLTNKSIFIPNHLMTRQGIIKNVPIEFSETDMLENLEANDPLFGNVRIMGVRRFTRRNIDPSTGKVLTPIPTRTVQVTFRGQYIPPRVTLYKITMNTELYYPQVRQCYRCYNFGHLKVNCKSATELCQRCADPVHSVDSTCPRRDQQPMCKNCKGGHIATDKSCEARKRQQEIRDFATENNLSISEAKRRMSRRREYVPNINEFPALSNRWSALQDYQDQETCDTTSSYAAATLPKKNQSRTYEHKNYARALHKGVSNKPKNPGAHNSYNKNDYPSQVGSHKYAEIRNQHRSMLINPNGHIPNMSFRRSSSIQSTQKQHLEVHTEENSESEDQNYHFSTVHNQEPDLRESIEIVNTLLENMSIEKLYRALDTIASYRNREYVKPFPRGPDISRKKQSDPGANEDDKWKLEYSNQLPVPTGSTNFEAPSQVEQTSHTLTQQTYNDPSSSAGKEEVSNQFT</sequence>
<dbReference type="EMBL" id="CM056741">
    <property type="protein sequence ID" value="KAJ8685700.1"/>
    <property type="molecule type" value="Genomic_DNA"/>
</dbReference>
<keyword evidence="2" id="KW-1185">Reference proteome</keyword>
<proteinExistence type="predicted"/>
<evidence type="ECO:0000313" key="2">
    <source>
        <dbReference type="Proteomes" id="UP001239111"/>
    </source>
</evidence>
<accession>A0ACC2PQL2</accession>
<name>A0ACC2PQL2_9HYME</name>
<evidence type="ECO:0000313" key="1">
    <source>
        <dbReference type="EMBL" id="KAJ8685700.1"/>
    </source>
</evidence>
<comment type="caution">
    <text evidence="1">The sequence shown here is derived from an EMBL/GenBank/DDBJ whole genome shotgun (WGS) entry which is preliminary data.</text>
</comment>
<reference evidence="1" key="1">
    <citation type="submission" date="2023-04" db="EMBL/GenBank/DDBJ databases">
        <title>A chromosome-level genome assembly of the parasitoid wasp Eretmocerus hayati.</title>
        <authorList>
            <person name="Zhong Y."/>
            <person name="Liu S."/>
            <person name="Liu Y."/>
        </authorList>
    </citation>
    <scope>NUCLEOTIDE SEQUENCE</scope>
    <source>
        <strain evidence="1">ZJU_SS_LIU_2023</strain>
    </source>
</reference>
<dbReference type="Proteomes" id="UP001239111">
    <property type="component" value="Chromosome 1"/>
</dbReference>